<reference evidence="1" key="2">
    <citation type="journal article" date="2015" name="Data Brief">
        <title>Shoot transcriptome of the giant reed, Arundo donax.</title>
        <authorList>
            <person name="Barrero R.A."/>
            <person name="Guerrero F.D."/>
            <person name="Moolhuijzen P."/>
            <person name="Goolsby J.A."/>
            <person name="Tidwell J."/>
            <person name="Bellgard S.E."/>
            <person name="Bellgard M.I."/>
        </authorList>
    </citation>
    <scope>NUCLEOTIDE SEQUENCE</scope>
    <source>
        <tissue evidence="1">Shoot tissue taken approximately 20 cm above the soil surface</tissue>
    </source>
</reference>
<proteinExistence type="predicted"/>
<accession>A0A0A9GA99</accession>
<dbReference type="AlphaFoldDB" id="A0A0A9GA99"/>
<sequence>MATAGEGSIAGKRKRICSSPPAIFSGFCIGLRGLEQEWWWW</sequence>
<name>A0A0A9GA99_ARUDO</name>
<dbReference type="EMBL" id="GBRH01175896">
    <property type="protein sequence ID" value="JAE22000.1"/>
    <property type="molecule type" value="Transcribed_RNA"/>
</dbReference>
<reference evidence="1" key="1">
    <citation type="submission" date="2014-09" db="EMBL/GenBank/DDBJ databases">
        <authorList>
            <person name="Magalhaes I.L.F."/>
            <person name="Oliveira U."/>
            <person name="Santos F.R."/>
            <person name="Vidigal T.H.D.A."/>
            <person name="Brescovit A.D."/>
            <person name="Santos A.J."/>
        </authorList>
    </citation>
    <scope>NUCLEOTIDE SEQUENCE</scope>
    <source>
        <tissue evidence="1">Shoot tissue taken approximately 20 cm above the soil surface</tissue>
    </source>
</reference>
<organism evidence="1">
    <name type="scientific">Arundo donax</name>
    <name type="common">Giant reed</name>
    <name type="synonym">Donax arundinaceus</name>
    <dbReference type="NCBI Taxonomy" id="35708"/>
    <lineage>
        <taxon>Eukaryota</taxon>
        <taxon>Viridiplantae</taxon>
        <taxon>Streptophyta</taxon>
        <taxon>Embryophyta</taxon>
        <taxon>Tracheophyta</taxon>
        <taxon>Spermatophyta</taxon>
        <taxon>Magnoliopsida</taxon>
        <taxon>Liliopsida</taxon>
        <taxon>Poales</taxon>
        <taxon>Poaceae</taxon>
        <taxon>PACMAD clade</taxon>
        <taxon>Arundinoideae</taxon>
        <taxon>Arundineae</taxon>
        <taxon>Arundo</taxon>
    </lineage>
</organism>
<protein>
    <submittedName>
        <fullName evidence="1">Phi1</fullName>
    </submittedName>
</protein>
<evidence type="ECO:0000313" key="1">
    <source>
        <dbReference type="EMBL" id="JAE22000.1"/>
    </source>
</evidence>